<evidence type="ECO:0000313" key="2">
    <source>
        <dbReference type="Proteomes" id="UP000240880"/>
    </source>
</evidence>
<sequence length="113" mass="13252">MAKKEIQQNENKIEQLKNQIDNWVNDFNNNGKNFDRFELYEGNSISLGFIAYKDKQNITNVLISIHGKKPSNSISFPSSSLSEIEKILELITKYKELFEYVGKYQTKRKGKHY</sequence>
<dbReference type="EMBL" id="NEXC01000181">
    <property type="protein sequence ID" value="PSN81702.1"/>
    <property type="molecule type" value="Genomic_DNA"/>
</dbReference>
<dbReference type="AlphaFoldDB" id="A0A2R6A5M5"/>
<evidence type="ECO:0000313" key="1">
    <source>
        <dbReference type="EMBL" id="PSN81702.1"/>
    </source>
</evidence>
<name>A0A2R6A5M5_9ARCH</name>
<comment type="caution">
    <text evidence="1">The sequence shown here is derived from an EMBL/GenBank/DDBJ whole genome shotgun (WGS) entry which is preliminary data.</text>
</comment>
<dbReference type="Proteomes" id="UP000240880">
    <property type="component" value="Unassembled WGS sequence"/>
</dbReference>
<proteinExistence type="predicted"/>
<organism evidence="1 2">
    <name type="scientific">Candidatus Marsarchaeota G1 archaeon OSP_D</name>
    <dbReference type="NCBI Taxonomy" id="1978155"/>
    <lineage>
        <taxon>Archaea</taxon>
        <taxon>Candidatus Marsarchaeota</taxon>
        <taxon>Candidatus Marsarchaeota group 1</taxon>
    </lineage>
</organism>
<protein>
    <submittedName>
        <fullName evidence="1">Uncharacterized protein</fullName>
    </submittedName>
</protein>
<reference evidence="1 2" key="1">
    <citation type="submission" date="2017-04" db="EMBL/GenBank/DDBJ databases">
        <title>Novel microbial lineages endemic to geothermal iron-oxide mats fill important gaps in the evolutionary history of Archaea.</title>
        <authorList>
            <person name="Jay Z.J."/>
            <person name="Beam J.P."/>
            <person name="Dlakic M."/>
            <person name="Rusch D.B."/>
            <person name="Kozubal M.A."/>
            <person name="Inskeep W.P."/>
        </authorList>
    </citation>
    <scope>NUCLEOTIDE SEQUENCE [LARGE SCALE GENOMIC DNA]</scope>
    <source>
        <strain evidence="1">OSP_D</strain>
    </source>
</reference>
<gene>
    <name evidence="1" type="ORF">B9Q01_10635</name>
</gene>
<accession>A0A2R6A5M5</accession>